<dbReference type="InterPro" id="IPR002912">
    <property type="entry name" value="ACT_dom"/>
</dbReference>
<evidence type="ECO:0000313" key="2">
    <source>
        <dbReference type="EMBL" id="EXM38992.1"/>
    </source>
</evidence>
<dbReference type="RefSeq" id="WP_024858287.1">
    <property type="nucleotide sequence ID" value="NZ_JEOB01000003.1"/>
</dbReference>
<evidence type="ECO:0000313" key="3">
    <source>
        <dbReference type="Proteomes" id="UP000021369"/>
    </source>
</evidence>
<proteinExistence type="predicted"/>
<dbReference type="InterPro" id="IPR045865">
    <property type="entry name" value="ACT-like_dom_sf"/>
</dbReference>
<reference evidence="2 3" key="1">
    <citation type="submission" date="2013-06" db="EMBL/GenBank/DDBJ databases">
        <title>Rumen cellulosomics: divergent fiber-degrading strategies revealed by comparative genome-wide analysis of six Ruminococcal strains.</title>
        <authorList>
            <person name="Dassa B."/>
            <person name="Borovok I."/>
            <person name="Lamed R."/>
            <person name="Flint H."/>
            <person name="Yeoman C.J."/>
            <person name="White B."/>
            <person name="Bayer E.A."/>
        </authorList>
    </citation>
    <scope>NUCLEOTIDE SEQUENCE [LARGE SCALE GENOMIC DNA]</scope>
    <source>
        <strain evidence="2 3">SY3</strain>
    </source>
</reference>
<keyword evidence="3" id="KW-1185">Reference proteome</keyword>
<dbReference type="InterPro" id="IPR008310">
    <property type="entry name" value="UPF0735_ACT_dom-cont"/>
</dbReference>
<dbReference type="PIRSF" id="PIRSF025624">
    <property type="entry name" value="ACT_PheB"/>
    <property type="match status" value="1"/>
</dbReference>
<accession>A0A011V0M1</accession>
<dbReference type="Pfam" id="PF01842">
    <property type="entry name" value="ACT"/>
    <property type="match status" value="1"/>
</dbReference>
<organism evidence="2 3">
    <name type="scientific">Ruminococcus albus SY3</name>
    <dbReference type="NCBI Taxonomy" id="1341156"/>
    <lineage>
        <taxon>Bacteria</taxon>
        <taxon>Bacillati</taxon>
        <taxon>Bacillota</taxon>
        <taxon>Clostridia</taxon>
        <taxon>Eubacteriales</taxon>
        <taxon>Oscillospiraceae</taxon>
        <taxon>Ruminococcus</taxon>
    </lineage>
</organism>
<gene>
    <name evidence="2" type="ORF">RASY3_11860</name>
</gene>
<dbReference type="AlphaFoldDB" id="A0A011V0M1"/>
<dbReference type="SUPFAM" id="SSF55021">
    <property type="entry name" value="ACT-like"/>
    <property type="match status" value="1"/>
</dbReference>
<dbReference type="NCBIfam" id="NF003361">
    <property type="entry name" value="PRK04435.1"/>
    <property type="match status" value="1"/>
</dbReference>
<name>A0A011V0M1_RUMAL</name>
<dbReference type="PATRIC" id="fig|1341156.4.peg.2310"/>
<dbReference type="OrthoDB" id="9788773at2"/>
<dbReference type="Proteomes" id="UP000021369">
    <property type="component" value="Unassembled WGS sequence"/>
</dbReference>
<evidence type="ECO:0000259" key="1">
    <source>
        <dbReference type="PROSITE" id="PS51671"/>
    </source>
</evidence>
<dbReference type="Gene3D" id="3.30.70.260">
    <property type="match status" value="1"/>
</dbReference>
<comment type="caution">
    <text evidence="2">The sequence shown here is derived from an EMBL/GenBank/DDBJ whole genome shotgun (WGS) entry which is preliminary data.</text>
</comment>
<protein>
    <submittedName>
        <fullName evidence="2">Amino acid-binding protein</fullName>
    </submittedName>
</protein>
<dbReference type="PROSITE" id="PS51671">
    <property type="entry name" value="ACT"/>
    <property type="match status" value="1"/>
</dbReference>
<sequence>MADNESGLVIVSADVLPDIVLKVLAAKRMRARGEVSTSTEACRAVGISRSAYYKYKDSVFNYEERLTNNIVSVYCTLRDEKGVLSSIISKLYELGTNILTINQNIPVDSVATVTFSVRFDRDALNTQKLTEELSKVSGVVEAKIISGE</sequence>
<dbReference type="EMBL" id="JEOB01000003">
    <property type="protein sequence ID" value="EXM38992.1"/>
    <property type="molecule type" value="Genomic_DNA"/>
</dbReference>
<feature type="domain" description="ACT" evidence="1">
    <location>
        <begin position="72"/>
        <end position="147"/>
    </location>
</feature>